<dbReference type="EMBL" id="QMKO01002496">
    <property type="protein sequence ID" value="RTG83327.1"/>
    <property type="molecule type" value="Genomic_DNA"/>
</dbReference>
<dbReference type="SMART" id="SM00443">
    <property type="entry name" value="G_patch"/>
    <property type="match status" value="1"/>
</dbReference>
<comment type="caution">
    <text evidence="2">The sequence shown here is derived from an EMBL/GenBank/DDBJ whole genome shotgun (WGS) entry which is preliminary data.</text>
</comment>
<reference evidence="2 3" key="1">
    <citation type="journal article" date="2019" name="PLoS Pathog.">
        <title>Genome sequence of the bovine parasite Schistosoma bovis Tanzania.</title>
        <authorList>
            <person name="Oey H."/>
            <person name="Zakrzewski M."/>
            <person name="Gobert G."/>
            <person name="Gravermann K."/>
            <person name="Stoye J."/>
            <person name="Jones M."/>
            <person name="Mcmanus D."/>
            <person name="Krause L."/>
        </authorList>
    </citation>
    <scope>NUCLEOTIDE SEQUENCE [LARGE SCALE GENOMIC DNA]</scope>
    <source>
        <strain evidence="2 3">TAN1997</strain>
    </source>
</reference>
<organism evidence="2 3">
    <name type="scientific">Schistosoma bovis</name>
    <name type="common">Blood fluke</name>
    <dbReference type="NCBI Taxonomy" id="6184"/>
    <lineage>
        <taxon>Eukaryota</taxon>
        <taxon>Metazoa</taxon>
        <taxon>Spiralia</taxon>
        <taxon>Lophotrochozoa</taxon>
        <taxon>Platyhelminthes</taxon>
        <taxon>Trematoda</taxon>
        <taxon>Digenea</taxon>
        <taxon>Strigeidida</taxon>
        <taxon>Schistosomatoidea</taxon>
        <taxon>Schistosomatidae</taxon>
        <taxon>Schistosoma</taxon>
    </lineage>
</organism>
<dbReference type="InterPro" id="IPR000467">
    <property type="entry name" value="G_patch_dom"/>
</dbReference>
<evidence type="ECO:0000313" key="3">
    <source>
        <dbReference type="Proteomes" id="UP000290809"/>
    </source>
</evidence>
<proteinExistence type="predicted"/>
<dbReference type="Proteomes" id="UP000290809">
    <property type="component" value="Unassembled WGS sequence"/>
</dbReference>
<evidence type="ECO:0000259" key="1">
    <source>
        <dbReference type="PROSITE" id="PS50174"/>
    </source>
</evidence>
<dbReference type="PROSITE" id="PS50174">
    <property type="entry name" value="G_PATCH"/>
    <property type="match status" value="1"/>
</dbReference>
<dbReference type="GO" id="GO:0003676">
    <property type="term" value="F:nucleic acid binding"/>
    <property type="evidence" value="ECO:0007669"/>
    <property type="project" value="InterPro"/>
</dbReference>
<accession>A0A430Q6L2</accession>
<dbReference type="AlphaFoldDB" id="A0A430Q6L2"/>
<gene>
    <name evidence="2" type="ORF">DC041_0012107</name>
</gene>
<dbReference type="Pfam" id="PF01585">
    <property type="entry name" value="G-patch"/>
    <property type="match status" value="1"/>
</dbReference>
<evidence type="ECO:0000313" key="2">
    <source>
        <dbReference type="EMBL" id="RTG83327.1"/>
    </source>
</evidence>
<dbReference type="STRING" id="6184.A0A430Q6L2"/>
<protein>
    <recommendedName>
        <fullName evidence="1">G-patch domain-containing protein</fullName>
    </recommendedName>
</protein>
<name>A0A430Q6L2_SCHBO</name>
<feature type="domain" description="G-patch" evidence="1">
    <location>
        <begin position="24"/>
        <end position="55"/>
    </location>
</feature>
<keyword evidence="3" id="KW-1185">Reference proteome</keyword>
<sequence length="212" mass="24075">MLSEKRIKVRYSTDPNGNLWADDPNNFGRKMLEKYGWSPGKGLGKNNNGIKAPIKCDKSNVCLRIFCQSKETQTPKRATNLWCVVFFTSLDTLDLVDVKSAKSIEIIVPVDQHVTSVSSKLCIDYHDNKNSVSVKINDSEGFECRKIEEISNHEDVELIIPPIDPDKKKACGNCKCRRKYVMSYGDLPFFLDVINSLFVQSNLLSMPGYCYY</sequence>